<dbReference type="OrthoDB" id="5494042at2"/>
<comment type="caution">
    <text evidence="1">The sequence shown here is derived from an EMBL/GenBank/DDBJ whole genome shotgun (WGS) entry which is preliminary data.</text>
</comment>
<name>A0A1E5BDL8_9VIBR</name>
<gene>
    <name evidence="1" type="ORF">A1QO_11500</name>
</gene>
<dbReference type="eggNOG" id="ENOG502Z8ER">
    <property type="taxonomic scope" value="Bacteria"/>
</dbReference>
<accession>A0A1E5BDL8</accession>
<dbReference type="EMBL" id="AJYQ02000114">
    <property type="protein sequence ID" value="OEE32338.1"/>
    <property type="molecule type" value="Genomic_DNA"/>
</dbReference>
<dbReference type="NCBIfam" id="NF038336">
    <property type="entry name" value="YjiT_fam"/>
    <property type="match status" value="1"/>
</dbReference>
<sequence length="1108" mass="123932">MTGQEYVSLKDLLSSSTNFAVKNTFSKEWCGAFVLYGAEWFRREYTRDWSWQPIFESLGFELTPAQVSDVVTKGVTVYWKKPLARFGANHNDYVGSVFRQGGLPSNLLSLDVYSQQSNHYQDAFFTIFERFQEVKSFGRRAIDSLIRTRITSFPENLQSDTTVTLIANMADKLDALVYQFELDSQANPAQYLDEQFPRWRESFPLPLEDETGSAFLSQLLSTASKEVSKVARVRKQLQCHHFASFANQAIYSRITLPHQCRFDISKENVTSSRVDLAVYEGDNQIASLGTGFAQFSDVSDSQSARGDANELERGMRVRMRNPMVEIRRNNPSSELYIVAMQAGCRLGEIRLSNSSVDVGESPLTLVESGDKWAILSQSTFTTNKSNLAVILPEGATIASVYGQLKQAEFTFGTLPVHLFEGQCEVVSGESERYVLTSSSNDFDAGDHTLRGEQLKYKTVPPLVFKGVPSVVANRTQANELSELCSESTVDIFLNNASLSAMSLGECYGRQLLTAKDNTGLVQLKKRIGILPKDFDIEIQNGDKPNEGFIRLHTVSPCTCKLLSEGVELVSMKSKNGAKELHVMAAGKPPAKIKLEVQASLLSKPIVIEVPFPAKGAVAYSQSGRSLAPRLAVDDLLGSRLFLFSTHGMPATFQLEAVLSAKGRRNANRQLSPYFRWNYKVTNQPIEVSLYSIKGSILELLSMTESLDSEVELRVTGPGRSLSYVVSHFSTNLEHDRGENTVGIRSTVVTDASQVSPVLMSLSNPEQKVLPLVSRVSEGVETGEFDLPDFLLTDSLLSDPDNQGPWLVIPNESVDGSSDVAFRAKFFAGKSNERVGEVTTLQKASQLFHPRFEPNVIADVITQMANDWTHSGWAYLDATNKNYGYLPMSTFEVWRHLVRDYRALAVALFRLEFNQKWVSQLESELPLLWEQISIADWQHAISLSKSTLTAVGIDTSMVEQLVKQQVEKLGDVVPILNDASIKDLLLTGKVNNIPAPIIQIMLQGWYQDLLHTHSEDDEWPTEFGQELSMWCQNLKLLPFDFKPNAGFQSGVVYWPIFAAAIACGKVPKELLEHFPVEAVFHLRKLRDFDRDWFEPVYRLFVTIFSNLAK</sequence>
<protein>
    <submittedName>
        <fullName evidence="1">Uncharacterized protein</fullName>
    </submittedName>
</protein>
<proteinExistence type="predicted"/>
<evidence type="ECO:0000313" key="2">
    <source>
        <dbReference type="Proteomes" id="UP000094741"/>
    </source>
</evidence>
<reference evidence="1 2" key="1">
    <citation type="journal article" date="2012" name="Science">
        <title>Ecological populations of bacteria act as socially cohesive units of antibiotic production and resistance.</title>
        <authorList>
            <person name="Cordero O.X."/>
            <person name="Wildschutte H."/>
            <person name="Kirkup B."/>
            <person name="Proehl S."/>
            <person name="Ngo L."/>
            <person name="Hussain F."/>
            <person name="Le Roux F."/>
            <person name="Mincer T."/>
            <person name="Polz M.F."/>
        </authorList>
    </citation>
    <scope>NUCLEOTIDE SEQUENCE [LARGE SCALE GENOMIC DNA]</scope>
    <source>
        <strain evidence="1 2">ZF-129</strain>
    </source>
</reference>
<evidence type="ECO:0000313" key="1">
    <source>
        <dbReference type="EMBL" id="OEE32338.1"/>
    </source>
</evidence>
<dbReference type="AlphaFoldDB" id="A0A1E5BDL8"/>
<organism evidence="1 2">
    <name type="scientific">Vibrio genomosp. F10 str. ZF-129</name>
    <dbReference type="NCBI Taxonomy" id="1187848"/>
    <lineage>
        <taxon>Bacteria</taxon>
        <taxon>Pseudomonadati</taxon>
        <taxon>Pseudomonadota</taxon>
        <taxon>Gammaproteobacteria</taxon>
        <taxon>Vibrionales</taxon>
        <taxon>Vibrionaceae</taxon>
        <taxon>Vibrio</taxon>
    </lineage>
</organism>
<dbReference type="STRING" id="1187848.A1QO_11500"/>
<dbReference type="Proteomes" id="UP000094741">
    <property type="component" value="Unassembled WGS sequence"/>
</dbReference>
<dbReference type="InterPro" id="IPR047879">
    <property type="entry name" value="YjiT"/>
</dbReference>